<accession>A0ABU7MKJ6</accession>
<keyword evidence="2 3" id="KW-0560">Oxidoreductase</keyword>
<dbReference type="EMBL" id="JAZDWZ010000001">
    <property type="protein sequence ID" value="MEE3928039.1"/>
    <property type="molecule type" value="Genomic_DNA"/>
</dbReference>
<dbReference type="Gene3D" id="3.40.309.10">
    <property type="entry name" value="Aldehyde Dehydrogenase, Chain A, domain 2"/>
    <property type="match status" value="1"/>
</dbReference>
<organism evidence="7 8">
    <name type="scientific">Mycoplasmopsis ciconiae</name>
    <dbReference type="NCBI Taxonomy" id="561067"/>
    <lineage>
        <taxon>Bacteria</taxon>
        <taxon>Bacillati</taxon>
        <taxon>Mycoplasmatota</taxon>
        <taxon>Mycoplasmoidales</taxon>
        <taxon>Metamycoplasmataceae</taxon>
        <taxon>Mycoplasmopsis</taxon>
    </lineage>
</organism>
<dbReference type="InterPro" id="IPR016163">
    <property type="entry name" value="Ald_DH_C"/>
</dbReference>
<feature type="active site" evidence="4">
    <location>
        <position position="186"/>
    </location>
</feature>
<dbReference type="Pfam" id="PF00171">
    <property type="entry name" value="Aldedh"/>
    <property type="match status" value="1"/>
</dbReference>
<evidence type="ECO:0000256" key="5">
    <source>
        <dbReference type="RuleBase" id="RU003345"/>
    </source>
</evidence>
<dbReference type="InterPro" id="IPR016161">
    <property type="entry name" value="Ald_DH/histidinol_DH"/>
</dbReference>
<dbReference type="InterPro" id="IPR015590">
    <property type="entry name" value="Aldehyde_DH_dom"/>
</dbReference>
<dbReference type="InterPro" id="IPR012394">
    <property type="entry name" value="Aldehyde_DH_NAD(P)"/>
</dbReference>
<evidence type="ECO:0000256" key="2">
    <source>
        <dbReference type="ARBA" id="ARBA00023002"/>
    </source>
</evidence>
<dbReference type="PANTHER" id="PTHR43570">
    <property type="entry name" value="ALDEHYDE DEHYDROGENASE"/>
    <property type="match status" value="1"/>
</dbReference>
<dbReference type="PANTHER" id="PTHR43570:SF16">
    <property type="entry name" value="ALDEHYDE DEHYDROGENASE TYPE III, ISOFORM Q"/>
    <property type="match status" value="1"/>
</dbReference>
<comment type="caution">
    <text evidence="7">The sequence shown here is derived from an EMBL/GenBank/DDBJ whole genome shotgun (WGS) entry which is preliminary data.</text>
</comment>
<evidence type="ECO:0000256" key="1">
    <source>
        <dbReference type="ARBA" id="ARBA00009986"/>
    </source>
</evidence>
<dbReference type="Gene3D" id="3.40.605.10">
    <property type="entry name" value="Aldehyde Dehydrogenase, Chain A, domain 1"/>
    <property type="match status" value="1"/>
</dbReference>
<dbReference type="PIRSF" id="PIRSF036492">
    <property type="entry name" value="ALDH"/>
    <property type="match status" value="1"/>
</dbReference>
<dbReference type="Proteomes" id="UP001344817">
    <property type="component" value="Unassembled WGS sequence"/>
</dbReference>
<keyword evidence="8" id="KW-1185">Reference proteome</keyword>
<proteinExistence type="inferred from homology"/>
<dbReference type="SUPFAM" id="SSF53720">
    <property type="entry name" value="ALDH-like"/>
    <property type="match status" value="1"/>
</dbReference>
<name>A0ABU7MKJ6_9BACT</name>
<sequence>MTLKQKLNKIKQIIKENESALINALKQDLNKSEYETYLSELIPVYQEINYFIRKSRKIKRFIPQNKLWSLLIGQEGYIYKPHGKVLIFNSWNYPVNLLFIPLIGALSADNEIFVKIHPFTKSTKIVLEDLIQKINAFIPQVKLEDSISVEKSLEKEWDFIFFTGGHALAELIKEYSTIHQIPICLELGGKSPAIIFEDANLKNAAKQLIFGKLLNSGQTCVAPDYILVHESVKEQLKENLKTELLKLTKNNFLNDVNFPKIININNFSKIHTILEEVNVNPFSNATTCKIEPIIVEESKEHKQIWNEEIFAPIFLLKSFNKKSEILDTYNLNPNPLIAYVFTKNRQNIDFVIENIDYGNLMVNKTIDIISNNRLSFGGYKNSGVNRYRGWSSFELFSHKSAYLNKRFDFLAYIKRHPYTNKKLNILKKILNFYR</sequence>
<evidence type="ECO:0000256" key="4">
    <source>
        <dbReference type="PROSITE-ProRule" id="PRU10007"/>
    </source>
</evidence>
<dbReference type="InterPro" id="IPR029510">
    <property type="entry name" value="Ald_DH_CS_GLU"/>
</dbReference>
<evidence type="ECO:0000313" key="7">
    <source>
        <dbReference type="EMBL" id="MEE3928039.1"/>
    </source>
</evidence>
<dbReference type="PROSITE" id="PS00687">
    <property type="entry name" value="ALDEHYDE_DEHYDR_GLU"/>
    <property type="match status" value="1"/>
</dbReference>
<dbReference type="InterPro" id="IPR016160">
    <property type="entry name" value="Ald_DH_CS_CYS"/>
</dbReference>
<protein>
    <recommendedName>
        <fullName evidence="3">Aldehyde dehydrogenase</fullName>
    </recommendedName>
</protein>
<dbReference type="PROSITE" id="PS00070">
    <property type="entry name" value="ALDEHYDE_DEHYDR_CYS"/>
    <property type="match status" value="1"/>
</dbReference>
<feature type="domain" description="Aldehyde dehydrogenase" evidence="6">
    <location>
        <begin position="6"/>
        <end position="397"/>
    </location>
</feature>
<evidence type="ECO:0000256" key="3">
    <source>
        <dbReference type="PIRNR" id="PIRNR036492"/>
    </source>
</evidence>
<dbReference type="RefSeq" id="WP_330500454.1">
    <property type="nucleotide sequence ID" value="NZ_JAZDWZ010000001.1"/>
</dbReference>
<gene>
    <name evidence="7" type="ORF">V2E24_00405</name>
</gene>
<comment type="similarity">
    <text evidence="1 3 5">Belongs to the aldehyde dehydrogenase family.</text>
</comment>
<evidence type="ECO:0000313" key="8">
    <source>
        <dbReference type="Proteomes" id="UP001344817"/>
    </source>
</evidence>
<dbReference type="InterPro" id="IPR016162">
    <property type="entry name" value="Ald_DH_N"/>
</dbReference>
<reference evidence="7" key="1">
    <citation type="submission" date="2024-01" db="EMBL/GenBank/DDBJ databases">
        <title>Genome sequence of Mycoplasma ciconiae type strain DSM 25251.</title>
        <authorList>
            <person name="Spergser J."/>
        </authorList>
    </citation>
    <scope>NUCLEOTIDE SEQUENCE [LARGE SCALE GENOMIC DNA]</scope>
    <source>
        <strain evidence="7">DSM 25251</strain>
    </source>
</reference>
<evidence type="ECO:0000259" key="6">
    <source>
        <dbReference type="Pfam" id="PF00171"/>
    </source>
</evidence>